<dbReference type="GO" id="GO:0005874">
    <property type="term" value="C:microtubule"/>
    <property type="evidence" value="ECO:0007669"/>
    <property type="project" value="UniProtKB-KW"/>
</dbReference>
<evidence type="ECO:0000259" key="8">
    <source>
        <dbReference type="PROSITE" id="PS50067"/>
    </source>
</evidence>
<dbReference type="FunFam" id="3.40.850.10:FF:000080">
    <property type="entry name" value="Kinesin-like protein"/>
    <property type="match status" value="1"/>
</dbReference>
<dbReference type="InterPro" id="IPR001752">
    <property type="entry name" value="Kinesin_motor_dom"/>
</dbReference>
<accession>A0AAW1Q3Z2</accession>
<feature type="compositionally biased region" description="Polar residues" evidence="7">
    <location>
        <begin position="75"/>
        <end position="85"/>
    </location>
</feature>
<gene>
    <name evidence="9" type="ORF">WJX73_007163</name>
</gene>
<dbReference type="PANTHER" id="PTHR47969">
    <property type="entry name" value="CHROMOSOME-ASSOCIATED KINESIN KIF4A-RELATED"/>
    <property type="match status" value="1"/>
</dbReference>
<reference evidence="9 10" key="1">
    <citation type="journal article" date="2024" name="Nat. Commun.">
        <title>Phylogenomics reveals the evolutionary origins of lichenization in chlorophyte algae.</title>
        <authorList>
            <person name="Puginier C."/>
            <person name="Libourel C."/>
            <person name="Otte J."/>
            <person name="Skaloud P."/>
            <person name="Haon M."/>
            <person name="Grisel S."/>
            <person name="Petersen M."/>
            <person name="Berrin J.G."/>
            <person name="Delaux P.M."/>
            <person name="Dal Grande F."/>
            <person name="Keller J."/>
        </authorList>
    </citation>
    <scope>NUCLEOTIDE SEQUENCE [LARGE SCALE GENOMIC DNA]</scope>
    <source>
        <strain evidence="9 10">SAG 2036</strain>
    </source>
</reference>
<dbReference type="PRINTS" id="PR00380">
    <property type="entry name" value="KINESINHEAVY"/>
</dbReference>
<dbReference type="PROSITE" id="PS00411">
    <property type="entry name" value="KINESIN_MOTOR_1"/>
    <property type="match status" value="1"/>
</dbReference>
<feature type="coiled-coil region" evidence="6">
    <location>
        <begin position="467"/>
        <end position="494"/>
    </location>
</feature>
<dbReference type="EMBL" id="JALJOQ010000001">
    <property type="protein sequence ID" value="KAK9815082.1"/>
    <property type="molecule type" value="Genomic_DNA"/>
</dbReference>
<evidence type="ECO:0000256" key="5">
    <source>
        <dbReference type="RuleBase" id="RU000394"/>
    </source>
</evidence>
<evidence type="ECO:0000256" key="1">
    <source>
        <dbReference type="ARBA" id="ARBA00022741"/>
    </source>
</evidence>
<feature type="compositionally biased region" description="Basic and acidic residues" evidence="7">
    <location>
        <begin position="879"/>
        <end position="892"/>
    </location>
</feature>
<comment type="similarity">
    <text evidence="4 5">Belongs to the TRAFAC class myosin-kinesin ATPase superfamily. Kinesin family.</text>
</comment>
<dbReference type="GO" id="GO:0003777">
    <property type="term" value="F:microtubule motor activity"/>
    <property type="evidence" value="ECO:0007669"/>
    <property type="project" value="InterPro"/>
</dbReference>
<keyword evidence="5" id="KW-0493">Microtubule</keyword>
<feature type="compositionally biased region" description="Polar residues" evidence="7">
    <location>
        <begin position="1"/>
        <end position="12"/>
    </location>
</feature>
<evidence type="ECO:0000313" key="10">
    <source>
        <dbReference type="Proteomes" id="UP001465755"/>
    </source>
</evidence>
<dbReference type="GO" id="GO:0005524">
    <property type="term" value="F:ATP binding"/>
    <property type="evidence" value="ECO:0007669"/>
    <property type="project" value="UniProtKB-UniRule"/>
</dbReference>
<dbReference type="GO" id="GO:0007052">
    <property type="term" value="P:mitotic spindle organization"/>
    <property type="evidence" value="ECO:0007669"/>
    <property type="project" value="TreeGrafter"/>
</dbReference>
<feature type="region of interest" description="Disordered" evidence="7">
    <location>
        <begin position="727"/>
        <end position="849"/>
    </location>
</feature>
<dbReference type="PROSITE" id="PS50067">
    <property type="entry name" value="KINESIN_MOTOR_2"/>
    <property type="match status" value="1"/>
</dbReference>
<keyword evidence="6" id="KW-0175">Coiled coil</keyword>
<dbReference type="InterPro" id="IPR019821">
    <property type="entry name" value="Kinesin_motor_CS"/>
</dbReference>
<feature type="compositionally biased region" description="Polar residues" evidence="7">
    <location>
        <begin position="522"/>
        <end position="533"/>
    </location>
</feature>
<feature type="binding site" evidence="4">
    <location>
        <begin position="202"/>
        <end position="209"/>
    </location>
    <ligand>
        <name>ATP</name>
        <dbReference type="ChEBI" id="CHEBI:30616"/>
    </ligand>
</feature>
<dbReference type="InterPro" id="IPR027417">
    <property type="entry name" value="P-loop_NTPase"/>
</dbReference>
<dbReference type="InterPro" id="IPR036961">
    <property type="entry name" value="Kinesin_motor_dom_sf"/>
</dbReference>
<feature type="compositionally biased region" description="Basic and acidic residues" evidence="7">
    <location>
        <begin position="748"/>
        <end position="761"/>
    </location>
</feature>
<feature type="compositionally biased region" description="Basic and acidic residues" evidence="7">
    <location>
        <begin position="768"/>
        <end position="779"/>
    </location>
</feature>
<dbReference type="GO" id="GO:0008017">
    <property type="term" value="F:microtubule binding"/>
    <property type="evidence" value="ECO:0007669"/>
    <property type="project" value="InterPro"/>
</dbReference>
<proteinExistence type="inferred from homology"/>
<evidence type="ECO:0000256" key="2">
    <source>
        <dbReference type="ARBA" id="ARBA00022840"/>
    </source>
</evidence>
<feature type="region of interest" description="Disordered" evidence="7">
    <location>
        <begin position="1"/>
        <end position="20"/>
    </location>
</feature>
<dbReference type="InterPro" id="IPR027640">
    <property type="entry name" value="Kinesin-like_fam"/>
</dbReference>
<feature type="domain" description="Kinesin motor" evidence="8">
    <location>
        <begin position="113"/>
        <end position="459"/>
    </location>
</feature>
<feature type="compositionally biased region" description="Polar residues" evidence="7">
    <location>
        <begin position="732"/>
        <end position="745"/>
    </location>
</feature>
<keyword evidence="1 4" id="KW-0547">Nucleotide-binding</keyword>
<protein>
    <recommendedName>
        <fullName evidence="5">Kinesin-like protein</fullName>
    </recommendedName>
</protein>
<sequence length="922" mass="98660">MTSIISTRSCSGEISRWPAQARPNFGATQLEMSRLGTPPPRTATRTQRPPLDHGDLPTPPRSAQGKRTNELKIHNSPSGKTLRSQSGGISAFLPPRTAQSSTLEQHNVREQDNIKVVVRVRPMNERETTGGETLAVQCSESDTTTLQINAPGPRGASNARQFAFHGVLPPGCRQSDVLQACGITQLLDAALAGFHVTIFAYGQTGSGKTFTMSGREDVLALESYAGDSDDGIVTRAVMYLYESINKRGKAAAPVTVKASYCEIYNEALYDLLKFSKQQLSVRWDAQRGFHCPDLSIKDCAGVNDLMQVISRGMRNRRIGSHELNLESSRSHSIVTVYCNTAVGEDNECARFGKISFVDLAGSERVKDTHTTGEMLKETTSINRSLFTLGKVISALAEREAGGPSAVPHIPYRDSKLTKLLMDSLGGSALALMVACVSPASNSADETLSTLSYAARAKNIRNQPVVQLDAKDAAIAALKREVALLRAENQYLHEQLESADVTQLPGTTMATPEGNMLAMPDSTAPQESTVQPEGTASPLPAVTPGQLMTPRTRLAASLPGNKGIEPLIARINEAENLLMRYSKENERLASLNSRLQFRRQFVDTDYTGALEEVDWLRHKLERIEGALKDQVTKPGQLARILSRKFDADLHPKEAGKEGHGHSRMDGHNDSHLLHEASNAEELTEELGALLTKIAAHARAEPGPPISLNATIDRAGSLTITPEKSFAEALSAGPSRSTTPPRMSANSALAREDKEDKQADGESRQQAADKFSDNPGADRDAPASPKAPAAAAAEEETLPRPVSRRGRTPLASEAPMGTTAPTFKPSGASEDPETPTIGGGHVAFSPTDKPGLASRPAKGFIGGSKPVVDAGVVVHVTAKAGAKEHEEAAGDAKAEAGGQEKGPEKLLKKKVGTVPSAMNFKIDI</sequence>
<evidence type="ECO:0000313" key="9">
    <source>
        <dbReference type="EMBL" id="KAK9815082.1"/>
    </source>
</evidence>
<dbReference type="CDD" id="cd00106">
    <property type="entry name" value="KISc"/>
    <property type="match status" value="1"/>
</dbReference>
<organism evidence="9 10">
    <name type="scientific">Symbiochloris irregularis</name>
    <dbReference type="NCBI Taxonomy" id="706552"/>
    <lineage>
        <taxon>Eukaryota</taxon>
        <taxon>Viridiplantae</taxon>
        <taxon>Chlorophyta</taxon>
        <taxon>core chlorophytes</taxon>
        <taxon>Trebouxiophyceae</taxon>
        <taxon>Trebouxiales</taxon>
        <taxon>Trebouxiaceae</taxon>
        <taxon>Symbiochloris</taxon>
    </lineage>
</organism>
<feature type="region of interest" description="Disordered" evidence="7">
    <location>
        <begin position="519"/>
        <end position="545"/>
    </location>
</feature>
<dbReference type="SMART" id="SM00129">
    <property type="entry name" value="KISc"/>
    <property type="match status" value="1"/>
</dbReference>
<evidence type="ECO:0000256" key="4">
    <source>
        <dbReference type="PROSITE-ProRule" id="PRU00283"/>
    </source>
</evidence>
<name>A0AAW1Q3Z2_9CHLO</name>
<keyword evidence="10" id="KW-1185">Reference proteome</keyword>
<feature type="region of interest" description="Disordered" evidence="7">
    <location>
        <begin position="879"/>
        <end position="902"/>
    </location>
</feature>
<dbReference type="GO" id="GO:0007018">
    <property type="term" value="P:microtubule-based movement"/>
    <property type="evidence" value="ECO:0007669"/>
    <property type="project" value="InterPro"/>
</dbReference>
<feature type="region of interest" description="Disordered" evidence="7">
    <location>
        <begin position="29"/>
        <end position="85"/>
    </location>
</feature>
<dbReference type="PANTHER" id="PTHR47969:SF29">
    <property type="entry name" value="KINESIN-LIKE PROTEIN"/>
    <property type="match status" value="1"/>
</dbReference>
<comment type="caution">
    <text evidence="9">The sequence shown here is derived from an EMBL/GenBank/DDBJ whole genome shotgun (WGS) entry which is preliminary data.</text>
</comment>
<dbReference type="Proteomes" id="UP001465755">
    <property type="component" value="Unassembled WGS sequence"/>
</dbReference>
<dbReference type="SUPFAM" id="SSF52540">
    <property type="entry name" value="P-loop containing nucleoside triphosphate hydrolases"/>
    <property type="match status" value="1"/>
</dbReference>
<dbReference type="GO" id="GO:0005875">
    <property type="term" value="C:microtubule associated complex"/>
    <property type="evidence" value="ECO:0007669"/>
    <property type="project" value="TreeGrafter"/>
</dbReference>
<keyword evidence="3 4" id="KW-0505">Motor protein</keyword>
<evidence type="ECO:0000256" key="3">
    <source>
        <dbReference type="ARBA" id="ARBA00023175"/>
    </source>
</evidence>
<feature type="compositionally biased region" description="Low complexity" evidence="7">
    <location>
        <begin position="780"/>
        <end position="790"/>
    </location>
</feature>
<evidence type="ECO:0000256" key="7">
    <source>
        <dbReference type="SAM" id="MobiDB-lite"/>
    </source>
</evidence>
<dbReference type="Pfam" id="PF00225">
    <property type="entry name" value="Kinesin"/>
    <property type="match status" value="1"/>
</dbReference>
<dbReference type="GO" id="GO:0051231">
    <property type="term" value="P:spindle elongation"/>
    <property type="evidence" value="ECO:0007669"/>
    <property type="project" value="TreeGrafter"/>
</dbReference>
<dbReference type="Gene3D" id="3.40.850.10">
    <property type="entry name" value="Kinesin motor domain"/>
    <property type="match status" value="1"/>
</dbReference>
<dbReference type="AlphaFoldDB" id="A0AAW1Q3Z2"/>
<keyword evidence="2 4" id="KW-0067">ATP-binding</keyword>
<evidence type="ECO:0000256" key="6">
    <source>
        <dbReference type="SAM" id="Coils"/>
    </source>
</evidence>